<keyword evidence="3" id="KW-1185">Reference proteome</keyword>
<evidence type="ECO:0000256" key="1">
    <source>
        <dbReference type="SAM" id="MobiDB-lite"/>
    </source>
</evidence>
<reference evidence="3" key="1">
    <citation type="journal article" date="2009" name="Science">
        <title>The B73 maize genome: complexity, diversity, and dynamics.</title>
        <authorList>
            <person name="Schnable P.S."/>
            <person name="Ware D."/>
            <person name="Fulton R.S."/>
            <person name="Stein J.C."/>
            <person name="Wei F."/>
            <person name="Pasternak S."/>
            <person name="Liang C."/>
            <person name="Zhang J."/>
            <person name="Fulton L."/>
            <person name="Graves T.A."/>
            <person name="Minx P."/>
            <person name="Reily A.D."/>
            <person name="Courtney L."/>
            <person name="Kruchowski S.S."/>
            <person name="Tomlinson C."/>
            <person name="Strong C."/>
            <person name="Delehaunty K."/>
            <person name="Fronick C."/>
            <person name="Courtney B."/>
            <person name="Rock S.M."/>
            <person name="Belter E."/>
            <person name="Du F."/>
            <person name="Kim K."/>
            <person name="Abbott R.M."/>
            <person name="Cotton M."/>
            <person name="Levy A."/>
            <person name="Marchetto P."/>
            <person name="Ochoa K."/>
            <person name="Jackson S.M."/>
            <person name="Gillam B."/>
            <person name="Chen W."/>
            <person name="Yan L."/>
            <person name="Higginbotham J."/>
            <person name="Cardenas M."/>
            <person name="Waligorski J."/>
            <person name="Applebaum E."/>
            <person name="Phelps L."/>
            <person name="Falcone J."/>
            <person name="Kanchi K."/>
            <person name="Thane T."/>
            <person name="Scimone A."/>
            <person name="Thane N."/>
            <person name="Henke J."/>
            <person name="Wang T."/>
            <person name="Ruppert J."/>
            <person name="Shah N."/>
            <person name="Rotter K."/>
            <person name="Hodges J."/>
            <person name="Ingenthron E."/>
            <person name="Cordes M."/>
            <person name="Kohlberg S."/>
            <person name="Sgro J."/>
            <person name="Delgado B."/>
            <person name="Mead K."/>
            <person name="Chinwalla A."/>
            <person name="Leonard S."/>
            <person name="Crouse K."/>
            <person name="Collura K."/>
            <person name="Kudrna D."/>
            <person name="Currie J."/>
            <person name="He R."/>
            <person name="Angelova A."/>
            <person name="Rajasekar S."/>
            <person name="Mueller T."/>
            <person name="Lomeli R."/>
            <person name="Scara G."/>
            <person name="Ko A."/>
            <person name="Delaney K."/>
            <person name="Wissotski M."/>
            <person name="Lopez G."/>
            <person name="Campos D."/>
            <person name="Braidotti M."/>
            <person name="Ashley E."/>
            <person name="Golser W."/>
            <person name="Kim H."/>
            <person name="Lee S."/>
            <person name="Lin J."/>
            <person name="Dujmic Z."/>
            <person name="Kim W."/>
            <person name="Talag J."/>
            <person name="Zuccolo A."/>
            <person name="Fan C."/>
            <person name="Sebastian A."/>
            <person name="Kramer M."/>
            <person name="Spiegel L."/>
            <person name="Nascimento L."/>
            <person name="Zutavern T."/>
            <person name="Miller B."/>
            <person name="Ambroise C."/>
            <person name="Muller S."/>
            <person name="Spooner W."/>
            <person name="Narechania A."/>
            <person name="Ren L."/>
            <person name="Wei S."/>
            <person name="Kumari S."/>
            <person name="Faga B."/>
            <person name="Levy M.J."/>
            <person name="McMahan L."/>
            <person name="Van Buren P."/>
            <person name="Vaughn M.W."/>
            <person name="Ying K."/>
            <person name="Yeh C.-T."/>
            <person name="Emrich S.J."/>
            <person name="Jia Y."/>
            <person name="Kalyanaraman A."/>
            <person name="Hsia A.-P."/>
            <person name="Barbazuk W.B."/>
            <person name="Baucom R.S."/>
            <person name="Brutnell T.P."/>
            <person name="Carpita N.C."/>
            <person name="Chaparro C."/>
            <person name="Chia J.-M."/>
            <person name="Deragon J.-M."/>
            <person name="Estill J.C."/>
            <person name="Fu Y."/>
            <person name="Jeddeloh J.A."/>
            <person name="Han Y."/>
            <person name="Lee H."/>
            <person name="Li P."/>
            <person name="Lisch D.R."/>
            <person name="Liu S."/>
            <person name="Liu Z."/>
            <person name="Nagel D.H."/>
            <person name="McCann M.C."/>
            <person name="SanMiguel P."/>
            <person name="Myers A.M."/>
            <person name="Nettleton D."/>
            <person name="Nguyen J."/>
            <person name="Penning B.W."/>
            <person name="Ponnala L."/>
            <person name="Schneider K.L."/>
            <person name="Schwartz D.C."/>
            <person name="Sharma A."/>
            <person name="Soderlund C."/>
            <person name="Springer N.M."/>
            <person name="Sun Q."/>
            <person name="Wang H."/>
            <person name="Waterman M."/>
            <person name="Westerman R."/>
            <person name="Wolfgruber T.K."/>
            <person name="Yang L."/>
            <person name="Yu Y."/>
            <person name="Zhang L."/>
            <person name="Zhou S."/>
            <person name="Zhu Q."/>
            <person name="Bennetzen J.L."/>
            <person name="Dawe R.K."/>
            <person name="Jiang J."/>
            <person name="Jiang N."/>
            <person name="Presting G.G."/>
            <person name="Wessler S.R."/>
            <person name="Aluru S."/>
            <person name="Martienssen R.A."/>
            <person name="Clifton S.W."/>
            <person name="McCombie W.R."/>
            <person name="Wing R.A."/>
            <person name="Wilson R.K."/>
        </authorList>
    </citation>
    <scope>NUCLEOTIDE SEQUENCE [LARGE SCALE GENOMIC DNA]</scope>
    <source>
        <strain evidence="3">cv. B73</strain>
    </source>
</reference>
<feature type="compositionally biased region" description="Polar residues" evidence="1">
    <location>
        <begin position="47"/>
        <end position="57"/>
    </location>
</feature>
<sequence>MRWWCCGEFRDRNRCSSSRSPAPSTISFSTIICSMDRRKSPSGFADSFTTATLSSTRPDPPSPTARRCRRPPLPCSLPASASSSAPAPAECRKRTLRSSSPSWRRSADRLGVLSMLLGPSSVVSAYKDEDENREGASVVDGAAAGLYPPPPPPLVGLVVVVVVVVTDMPVRGVVDAAVCGVAVGDLSEPSEMEMALVPPHPHMNPRAFFLMHSPPPAPRRRDINNLMEGSSSPAGAGASRAEMPPDRWLLRPRSCTRSCRCVCVAEGKGRRGRRGTETEKALKRASSSGSFLWAGATAMQSQTATLLSSFLRGHDLQAGHGVKFQTFRLNPN</sequence>
<evidence type="ECO:0000313" key="2">
    <source>
        <dbReference type="EnsemblPlants" id="Zm00001eb393570_P001"/>
    </source>
</evidence>
<feature type="compositionally biased region" description="Low complexity" evidence="1">
    <location>
        <begin position="229"/>
        <end position="241"/>
    </location>
</feature>
<dbReference type="EnsemblPlants" id="Zm00001eb393570_T001">
    <property type="protein sequence ID" value="Zm00001eb393570_P001"/>
    <property type="gene ID" value="Zm00001eb393570"/>
</dbReference>
<protein>
    <submittedName>
        <fullName evidence="2">Uncharacterized protein</fullName>
    </submittedName>
</protein>
<accession>A0A804RAA8</accession>
<dbReference type="Gramene" id="Zm00001eb393570_T001">
    <property type="protein sequence ID" value="Zm00001eb393570_P001"/>
    <property type="gene ID" value="Zm00001eb393570"/>
</dbReference>
<feature type="region of interest" description="Disordered" evidence="1">
    <location>
        <begin position="219"/>
        <end position="242"/>
    </location>
</feature>
<feature type="compositionally biased region" description="Low complexity" evidence="1">
    <location>
        <begin position="76"/>
        <end position="89"/>
    </location>
</feature>
<dbReference type="AlphaFoldDB" id="A0A804RAA8"/>
<reference evidence="2" key="3">
    <citation type="submission" date="2021-05" db="UniProtKB">
        <authorList>
            <consortium name="EnsemblPlants"/>
        </authorList>
    </citation>
    <scope>IDENTIFICATION</scope>
    <source>
        <strain evidence="2">cv. B73</strain>
    </source>
</reference>
<feature type="region of interest" description="Disordered" evidence="1">
    <location>
        <begin position="44"/>
        <end position="102"/>
    </location>
</feature>
<reference evidence="2" key="2">
    <citation type="submission" date="2019-07" db="EMBL/GenBank/DDBJ databases">
        <authorList>
            <person name="Seetharam A."/>
            <person name="Woodhouse M."/>
            <person name="Cannon E."/>
        </authorList>
    </citation>
    <scope>NUCLEOTIDE SEQUENCE [LARGE SCALE GENOMIC DNA]</scope>
    <source>
        <strain evidence="2">cv. B73</strain>
    </source>
</reference>
<name>A0A804RAA8_MAIZE</name>
<organism evidence="2 3">
    <name type="scientific">Zea mays</name>
    <name type="common">Maize</name>
    <dbReference type="NCBI Taxonomy" id="4577"/>
    <lineage>
        <taxon>Eukaryota</taxon>
        <taxon>Viridiplantae</taxon>
        <taxon>Streptophyta</taxon>
        <taxon>Embryophyta</taxon>
        <taxon>Tracheophyta</taxon>
        <taxon>Spermatophyta</taxon>
        <taxon>Magnoliopsida</taxon>
        <taxon>Liliopsida</taxon>
        <taxon>Poales</taxon>
        <taxon>Poaceae</taxon>
        <taxon>PACMAD clade</taxon>
        <taxon>Panicoideae</taxon>
        <taxon>Andropogonodae</taxon>
        <taxon>Andropogoneae</taxon>
        <taxon>Tripsacinae</taxon>
        <taxon>Zea</taxon>
    </lineage>
</organism>
<dbReference type="Proteomes" id="UP000007305">
    <property type="component" value="Chromosome 9"/>
</dbReference>
<evidence type="ECO:0000313" key="3">
    <source>
        <dbReference type="Proteomes" id="UP000007305"/>
    </source>
</evidence>
<dbReference type="InParanoid" id="A0A804RAA8"/>
<proteinExistence type="predicted"/>